<dbReference type="OMA" id="CEKEQLW"/>
<organism evidence="3">
    <name type="scientific">Oryza brachyantha</name>
    <name type="common">malo sina</name>
    <dbReference type="NCBI Taxonomy" id="4533"/>
    <lineage>
        <taxon>Eukaryota</taxon>
        <taxon>Viridiplantae</taxon>
        <taxon>Streptophyta</taxon>
        <taxon>Embryophyta</taxon>
        <taxon>Tracheophyta</taxon>
        <taxon>Spermatophyta</taxon>
        <taxon>Magnoliopsida</taxon>
        <taxon>Liliopsida</taxon>
        <taxon>Poales</taxon>
        <taxon>Poaceae</taxon>
        <taxon>BOP clade</taxon>
        <taxon>Oryzoideae</taxon>
        <taxon>Oryzeae</taxon>
        <taxon>Oryzinae</taxon>
        <taxon>Oryza</taxon>
    </lineage>
</organism>
<dbReference type="AlphaFoldDB" id="J3MJM5"/>
<name>J3MJM5_ORYBR</name>
<dbReference type="EnsemblPlants" id="OB07G16070.1">
    <property type="protein sequence ID" value="OB07G16070.1"/>
    <property type="gene ID" value="OB07G16070"/>
</dbReference>
<reference evidence="3" key="2">
    <citation type="submission" date="2013-04" db="UniProtKB">
        <authorList>
            <consortium name="EnsemblPlants"/>
        </authorList>
    </citation>
    <scope>IDENTIFICATION</scope>
</reference>
<evidence type="ECO:0000256" key="2">
    <source>
        <dbReference type="SAM" id="SignalP"/>
    </source>
</evidence>
<dbReference type="PANTHER" id="PTHR34270:SF3">
    <property type="entry name" value="PROTEIN RALF-LIKE 16-RELATED"/>
    <property type="match status" value="1"/>
</dbReference>
<accession>J3MJM5</accession>
<evidence type="ECO:0000313" key="3">
    <source>
        <dbReference type="EnsemblPlants" id="OB07G16070.1"/>
    </source>
</evidence>
<dbReference type="PANTHER" id="PTHR34270">
    <property type="entry name" value="PROTEIN RALF-LIKE 15-RELATED"/>
    <property type="match status" value="1"/>
</dbReference>
<reference evidence="3" key="1">
    <citation type="journal article" date="2013" name="Nat. Commun.">
        <title>Whole-genome sequencing of Oryza brachyantha reveals mechanisms underlying Oryza genome evolution.</title>
        <authorList>
            <person name="Chen J."/>
            <person name="Huang Q."/>
            <person name="Gao D."/>
            <person name="Wang J."/>
            <person name="Lang Y."/>
            <person name="Liu T."/>
            <person name="Li B."/>
            <person name="Bai Z."/>
            <person name="Luis Goicoechea J."/>
            <person name="Liang C."/>
            <person name="Chen C."/>
            <person name="Zhang W."/>
            <person name="Sun S."/>
            <person name="Liao Y."/>
            <person name="Zhang X."/>
            <person name="Yang L."/>
            <person name="Song C."/>
            <person name="Wang M."/>
            <person name="Shi J."/>
            <person name="Liu G."/>
            <person name="Liu J."/>
            <person name="Zhou H."/>
            <person name="Zhou W."/>
            <person name="Yu Q."/>
            <person name="An N."/>
            <person name="Chen Y."/>
            <person name="Cai Q."/>
            <person name="Wang B."/>
            <person name="Liu B."/>
            <person name="Min J."/>
            <person name="Huang Y."/>
            <person name="Wu H."/>
            <person name="Li Z."/>
            <person name="Zhang Y."/>
            <person name="Yin Y."/>
            <person name="Song W."/>
            <person name="Jiang J."/>
            <person name="Jackson S.A."/>
            <person name="Wing R.A."/>
            <person name="Wang J."/>
            <person name="Chen M."/>
        </authorList>
    </citation>
    <scope>NUCLEOTIDE SEQUENCE [LARGE SCALE GENOMIC DNA]</scope>
    <source>
        <strain evidence="3">cv. IRGC 101232</strain>
    </source>
</reference>
<feature type="region of interest" description="Disordered" evidence="1">
    <location>
        <begin position="52"/>
        <end position="83"/>
    </location>
</feature>
<feature type="chain" id="PRO_5003775056" evidence="2">
    <location>
        <begin position="22"/>
        <end position="83"/>
    </location>
</feature>
<evidence type="ECO:0000313" key="4">
    <source>
        <dbReference type="Proteomes" id="UP000006038"/>
    </source>
</evidence>
<dbReference type="eggNOG" id="ENOG502R4TW">
    <property type="taxonomic scope" value="Eukaryota"/>
</dbReference>
<sequence>MAKARLKVSIAGLSSVSVVAALIVLSAVVQQDAAAVVAQVIKYPVMNRDHIPGTPQLNQPAASGNKWTRGCSPQQDCRDNKDT</sequence>
<keyword evidence="4" id="KW-1185">Reference proteome</keyword>
<feature type="signal peptide" evidence="2">
    <location>
        <begin position="1"/>
        <end position="21"/>
    </location>
</feature>
<keyword evidence="2" id="KW-0732">Signal</keyword>
<dbReference type="Proteomes" id="UP000006038">
    <property type="component" value="Chromosome 7"/>
</dbReference>
<dbReference type="Gramene" id="OB07G16070.1">
    <property type="protein sequence ID" value="OB07G16070.1"/>
    <property type="gene ID" value="OB07G16070"/>
</dbReference>
<protein>
    <submittedName>
        <fullName evidence="3">Uncharacterized protein</fullName>
    </submittedName>
</protein>
<evidence type="ECO:0000256" key="1">
    <source>
        <dbReference type="SAM" id="MobiDB-lite"/>
    </source>
</evidence>
<dbReference type="HOGENOM" id="CLU_2691787_0_0_1"/>
<feature type="compositionally biased region" description="Polar residues" evidence="1">
    <location>
        <begin position="55"/>
        <end position="75"/>
    </location>
</feature>
<proteinExistence type="predicted"/>